<dbReference type="InterPro" id="IPR050418">
    <property type="entry name" value="D-iso_2-hydroxyacid_DH_PdxB"/>
</dbReference>
<keyword evidence="2 4" id="KW-0560">Oxidoreductase</keyword>
<accession>A0ABR1VD75</accession>
<dbReference type="SUPFAM" id="SSF51735">
    <property type="entry name" value="NAD(P)-binding Rossmann-fold domains"/>
    <property type="match status" value="1"/>
</dbReference>
<dbReference type="RefSeq" id="XP_066716458.1">
    <property type="nucleotide sequence ID" value="XM_066857189.1"/>
</dbReference>
<protein>
    <recommendedName>
        <fullName evidence="9">Glycerate dehydrogenase</fullName>
    </recommendedName>
</protein>
<dbReference type="PANTHER" id="PTHR43761:SF1">
    <property type="entry name" value="D-ISOMER SPECIFIC 2-HYDROXYACID DEHYDROGENASE CATALYTIC DOMAIN-CONTAINING PROTEIN-RELATED"/>
    <property type="match status" value="1"/>
</dbReference>
<keyword evidence="8" id="KW-1185">Reference proteome</keyword>
<evidence type="ECO:0008006" key="9">
    <source>
        <dbReference type="Google" id="ProtNLM"/>
    </source>
</evidence>
<evidence type="ECO:0000256" key="2">
    <source>
        <dbReference type="ARBA" id="ARBA00023002"/>
    </source>
</evidence>
<reference evidence="7 8" key="1">
    <citation type="submission" date="2023-01" db="EMBL/GenBank/DDBJ databases">
        <title>Analysis of 21 Apiospora genomes using comparative genomics revels a genus with tremendous synthesis potential of carbohydrate active enzymes and secondary metabolites.</title>
        <authorList>
            <person name="Sorensen T."/>
        </authorList>
    </citation>
    <scope>NUCLEOTIDE SEQUENCE [LARGE SCALE GENOMIC DNA]</scope>
    <source>
        <strain evidence="7 8">CBS 135458</strain>
    </source>
</reference>
<comment type="caution">
    <text evidence="7">The sequence shown here is derived from an EMBL/GenBank/DDBJ whole genome shotgun (WGS) entry which is preliminary data.</text>
</comment>
<dbReference type="Pfam" id="PF02826">
    <property type="entry name" value="2-Hacid_dh_C"/>
    <property type="match status" value="1"/>
</dbReference>
<gene>
    <name evidence="7" type="ORF">PG994_005780</name>
</gene>
<name>A0ABR1VD75_9PEZI</name>
<dbReference type="Proteomes" id="UP001480595">
    <property type="component" value="Unassembled WGS sequence"/>
</dbReference>
<dbReference type="GeneID" id="92090252"/>
<dbReference type="Pfam" id="PF00389">
    <property type="entry name" value="2-Hacid_dh"/>
    <property type="match status" value="1"/>
</dbReference>
<dbReference type="EMBL" id="JAQQWL010000006">
    <property type="protein sequence ID" value="KAK8069164.1"/>
    <property type="molecule type" value="Genomic_DNA"/>
</dbReference>
<dbReference type="InterPro" id="IPR006139">
    <property type="entry name" value="D-isomer_2_OHA_DH_cat_dom"/>
</dbReference>
<evidence type="ECO:0000259" key="5">
    <source>
        <dbReference type="Pfam" id="PF00389"/>
    </source>
</evidence>
<keyword evidence="3" id="KW-0520">NAD</keyword>
<evidence type="ECO:0000256" key="1">
    <source>
        <dbReference type="ARBA" id="ARBA00005854"/>
    </source>
</evidence>
<proteinExistence type="inferred from homology"/>
<organism evidence="7 8">
    <name type="scientific">Apiospora phragmitis</name>
    <dbReference type="NCBI Taxonomy" id="2905665"/>
    <lineage>
        <taxon>Eukaryota</taxon>
        <taxon>Fungi</taxon>
        <taxon>Dikarya</taxon>
        <taxon>Ascomycota</taxon>
        <taxon>Pezizomycotina</taxon>
        <taxon>Sordariomycetes</taxon>
        <taxon>Xylariomycetidae</taxon>
        <taxon>Amphisphaeriales</taxon>
        <taxon>Apiosporaceae</taxon>
        <taxon>Apiospora</taxon>
    </lineage>
</organism>
<feature type="domain" description="D-isomer specific 2-hydroxyacid dehydrogenase catalytic" evidence="5">
    <location>
        <begin position="50"/>
        <end position="358"/>
    </location>
</feature>
<dbReference type="InterPro" id="IPR006140">
    <property type="entry name" value="D-isomer_DH_NAD-bd"/>
</dbReference>
<comment type="similarity">
    <text evidence="1 4">Belongs to the D-isomer specific 2-hydroxyacid dehydrogenase family.</text>
</comment>
<dbReference type="PANTHER" id="PTHR43761">
    <property type="entry name" value="D-ISOMER SPECIFIC 2-HYDROXYACID DEHYDROGENASE FAMILY PROTEIN (AFU_ORTHOLOGUE AFUA_1G13630)"/>
    <property type="match status" value="1"/>
</dbReference>
<feature type="domain" description="D-isomer specific 2-hydroxyacid dehydrogenase NAD-binding" evidence="6">
    <location>
        <begin position="128"/>
        <end position="327"/>
    </location>
</feature>
<dbReference type="InterPro" id="IPR036291">
    <property type="entry name" value="NAD(P)-bd_dom_sf"/>
</dbReference>
<evidence type="ECO:0000313" key="8">
    <source>
        <dbReference type="Proteomes" id="UP001480595"/>
    </source>
</evidence>
<evidence type="ECO:0000256" key="3">
    <source>
        <dbReference type="ARBA" id="ARBA00023027"/>
    </source>
</evidence>
<evidence type="ECO:0000259" key="6">
    <source>
        <dbReference type="Pfam" id="PF02826"/>
    </source>
</evidence>
<evidence type="ECO:0000313" key="7">
    <source>
        <dbReference type="EMBL" id="KAK8069164.1"/>
    </source>
</evidence>
<sequence length="358" mass="38145">MEATAAATGFPPNPSETHHNIVSLETFWVPLPSAFRFPAGHTHTLTAYPLTDPSQVAARIRDASIVLLSVLRLDAALLSPEVCPHLRMVAVVASGTDSVDLEACRRRGIHVANTPHANADAVAEHALALYFAARRSVVLAHARTQRGVWTHPAEGPRLLHTLNGPDGKPPRTSAHEIAGIVGYGAVGRKVAKLFKALGMRVLVSGRKGAAVAAKGSEGEEETRKPFDTVIRTASVLVLCLPRLPSTENLIGAAELEAMPRHAVLVNVARGGIVDEQALVDALRSRSIAGAAVDVYAREPAGPETGTPLLPGDESLRDLNLITTPHVAWCAEDTNQNYNDMTVENIHSWLEGRPTSTVV</sequence>
<evidence type="ECO:0000256" key="4">
    <source>
        <dbReference type="RuleBase" id="RU003719"/>
    </source>
</evidence>
<dbReference type="SUPFAM" id="SSF52283">
    <property type="entry name" value="Formate/glycerate dehydrogenase catalytic domain-like"/>
    <property type="match status" value="1"/>
</dbReference>
<dbReference type="Gene3D" id="3.40.50.720">
    <property type="entry name" value="NAD(P)-binding Rossmann-like Domain"/>
    <property type="match status" value="2"/>
</dbReference>